<feature type="transmembrane region" description="Helical" evidence="1">
    <location>
        <begin position="132"/>
        <end position="152"/>
    </location>
</feature>
<accession>A0A8F5BV58</accession>
<dbReference type="GeneID" id="65560128"/>
<evidence type="ECO:0000256" key="1">
    <source>
        <dbReference type="SAM" id="Phobius"/>
    </source>
</evidence>
<evidence type="ECO:0000313" key="3">
    <source>
        <dbReference type="Proteomes" id="UP000693941"/>
    </source>
</evidence>
<evidence type="ECO:0000313" key="2">
    <source>
        <dbReference type="EMBL" id="QXJ31985.1"/>
    </source>
</evidence>
<name>A0A8F5BV58_9CREN</name>
<feature type="transmembrane region" description="Helical" evidence="1">
    <location>
        <begin position="105"/>
        <end position="126"/>
    </location>
</feature>
<keyword evidence="1" id="KW-0472">Membrane</keyword>
<gene>
    <name evidence="2" type="ORF">J5U21_01636</name>
</gene>
<feature type="transmembrane region" description="Helical" evidence="1">
    <location>
        <begin position="56"/>
        <end position="84"/>
    </location>
</feature>
<dbReference type="Pfam" id="PF06157">
    <property type="entry name" value="DUF973"/>
    <property type="match status" value="1"/>
</dbReference>
<sequence>MSQQNTELEGIGKLRGGSLFMILSVLLAAIGILVIISAGVLGGMFSVASGNVGGAIAAGIGLLAGIAIVILIGAIIGLVGILRIRSGFSILKSLGRDVGIGETGTTLYLVGLIIIIIGALLTFVLIGVPILILGEIIALIGGILIGIGFYRVGEIYNEGLVKIGGILIIIPIDILNFIGFILAYVGLGRVRPLPTPTQQPSVPQVYQVGQGTIRNNGYAYVTLYSSTPATIISAKIEGANIMSSAINPTVLQIGNNEVTIFFGNVQSLAPNTTYIITLTINIGGNIINISTAAVYQP</sequence>
<dbReference type="RefSeq" id="WP_218260429.1">
    <property type="nucleotide sequence ID" value="NZ_CP077715.1"/>
</dbReference>
<keyword evidence="1" id="KW-1133">Transmembrane helix</keyword>
<organism evidence="2 3">
    <name type="scientific">Saccharolobus shibatae</name>
    <dbReference type="NCBI Taxonomy" id="2286"/>
    <lineage>
        <taxon>Archaea</taxon>
        <taxon>Thermoproteota</taxon>
        <taxon>Thermoprotei</taxon>
        <taxon>Sulfolobales</taxon>
        <taxon>Sulfolobaceae</taxon>
        <taxon>Saccharolobus</taxon>
    </lineage>
</organism>
<dbReference type="EMBL" id="CP077715">
    <property type="protein sequence ID" value="QXJ31985.1"/>
    <property type="molecule type" value="Genomic_DNA"/>
</dbReference>
<dbReference type="AlphaFoldDB" id="A0A8F5BV58"/>
<protein>
    <recommendedName>
        <fullName evidence="4">DUF973 family protein</fullName>
    </recommendedName>
</protein>
<reference evidence="2" key="1">
    <citation type="journal article" date="2021" name="Environ. Microbiol.">
        <title>New insights into the diversity and evolution of the archaeal mobilome from three complete genomes of Saccharolobus shibatae.</title>
        <authorList>
            <person name="Medvedeva S."/>
            <person name="Brandt D."/>
            <person name="Cvirkaite-Krupovic V."/>
            <person name="Liu Y."/>
            <person name="Severinov K."/>
            <person name="Ishino S."/>
            <person name="Ishino Y."/>
            <person name="Prangishvili D."/>
            <person name="Kalinowski J."/>
            <person name="Krupovic M."/>
        </authorList>
    </citation>
    <scope>NUCLEOTIDE SEQUENCE</scope>
    <source>
        <strain evidence="2">BEU9</strain>
    </source>
</reference>
<feature type="transmembrane region" description="Helical" evidence="1">
    <location>
        <begin position="20"/>
        <end position="44"/>
    </location>
</feature>
<proteinExistence type="predicted"/>
<keyword evidence="1" id="KW-0812">Transmembrane</keyword>
<dbReference type="Proteomes" id="UP000693941">
    <property type="component" value="Chromosome"/>
</dbReference>
<dbReference type="InterPro" id="IPR009321">
    <property type="entry name" value="DUF973"/>
</dbReference>
<feature type="transmembrane region" description="Helical" evidence="1">
    <location>
        <begin position="164"/>
        <end position="187"/>
    </location>
</feature>
<evidence type="ECO:0008006" key="4">
    <source>
        <dbReference type="Google" id="ProtNLM"/>
    </source>
</evidence>